<dbReference type="GO" id="GO:0005886">
    <property type="term" value="C:plasma membrane"/>
    <property type="evidence" value="ECO:0007669"/>
    <property type="project" value="UniProtKB-SubCell"/>
</dbReference>
<dbReference type="Pfam" id="PF07686">
    <property type="entry name" value="V-set"/>
    <property type="match status" value="1"/>
</dbReference>
<name>A0A669EG38_ORENI</name>
<evidence type="ECO:0000256" key="4">
    <source>
        <dbReference type="ARBA" id="ARBA00022859"/>
    </source>
</evidence>
<keyword evidence="7" id="KW-0325">Glycoprotein</keyword>
<evidence type="ECO:0000256" key="6">
    <source>
        <dbReference type="ARBA" id="ARBA00023157"/>
    </source>
</evidence>
<dbReference type="AlphaFoldDB" id="A0A669EG38"/>
<dbReference type="GeneTree" id="ENSGT01120000272327"/>
<keyword evidence="5 8" id="KW-0472">Membrane</keyword>
<dbReference type="InterPro" id="IPR013783">
    <property type="entry name" value="Ig-like_fold"/>
</dbReference>
<comment type="subcellular location">
    <subcellularLocation>
        <location evidence="1">Cell membrane</location>
    </subcellularLocation>
</comment>
<dbReference type="SUPFAM" id="SSF48726">
    <property type="entry name" value="Immunoglobulin"/>
    <property type="match status" value="1"/>
</dbReference>
<dbReference type="OrthoDB" id="9932608at2759"/>
<dbReference type="SMART" id="SM00409">
    <property type="entry name" value="IG"/>
    <property type="match status" value="1"/>
</dbReference>
<dbReference type="GO" id="GO:0009617">
    <property type="term" value="P:response to bacterium"/>
    <property type="evidence" value="ECO:0007669"/>
    <property type="project" value="TreeGrafter"/>
</dbReference>
<sequence length="273" mass="31269">MCGFMLLSIKWLNRNKHCLERASLKWFKHHLKLHLYRIHSRKLRATFLVNTPTVELQSIRHTTMKFSFITALSLCSFWGISISASDFQTTKVQPGEDVTLQCTNNSKWDSMTFWFRLVNSTTVRYISRLVTSKSEATYSDGFQNGEFEMTTNISTVFLKIKRVDQSDSGLYFCGFHSAGRLLFSVTHLNVGEESDVVAKLTSVTLGVLSVFLLMFIIGLVVQNRKLQQAFKEQQNLDQSESRDNDDLNYATVTFQPKAKRNQMGSNVIYAATR</sequence>
<dbReference type="Proteomes" id="UP000005207">
    <property type="component" value="Linkage group LG3"/>
</dbReference>
<accession>A0A669EG38</accession>
<proteinExistence type="predicted"/>
<evidence type="ECO:0000256" key="2">
    <source>
        <dbReference type="ARBA" id="ARBA00022475"/>
    </source>
</evidence>
<feature type="transmembrane region" description="Helical" evidence="8">
    <location>
        <begin position="200"/>
        <end position="221"/>
    </location>
</feature>
<keyword evidence="8" id="KW-0812">Transmembrane</keyword>
<dbReference type="PANTHER" id="PTHR19433">
    <property type="entry name" value="T-CELL RECEPTOR ALPHA CHAIN V REGION-RELATED"/>
    <property type="match status" value="1"/>
</dbReference>
<evidence type="ECO:0000259" key="9">
    <source>
        <dbReference type="PROSITE" id="PS50835"/>
    </source>
</evidence>
<dbReference type="PROSITE" id="PS50835">
    <property type="entry name" value="IG_LIKE"/>
    <property type="match status" value="1"/>
</dbReference>
<evidence type="ECO:0000313" key="10">
    <source>
        <dbReference type="Ensembl" id="ENSONIP00000071905.1"/>
    </source>
</evidence>
<dbReference type="Ensembl" id="ENSONIT00000049455.1">
    <property type="protein sequence ID" value="ENSONIP00000071905.1"/>
    <property type="gene ID" value="ENSONIG00000036833.1"/>
</dbReference>
<dbReference type="GeneID" id="112843125"/>
<keyword evidence="3" id="KW-0732">Signal</keyword>
<evidence type="ECO:0000256" key="1">
    <source>
        <dbReference type="ARBA" id="ARBA00004236"/>
    </source>
</evidence>
<evidence type="ECO:0000313" key="11">
    <source>
        <dbReference type="Proteomes" id="UP000005207"/>
    </source>
</evidence>
<keyword evidence="2" id="KW-1003">Cell membrane</keyword>
<keyword evidence="11" id="KW-1185">Reference proteome</keyword>
<reference evidence="10" key="2">
    <citation type="submission" date="2025-05" db="UniProtKB">
        <authorList>
            <consortium name="Ensembl"/>
        </authorList>
    </citation>
    <scope>IDENTIFICATION</scope>
</reference>
<dbReference type="CDD" id="cd00099">
    <property type="entry name" value="IgV"/>
    <property type="match status" value="1"/>
</dbReference>
<dbReference type="GO" id="GO:0002376">
    <property type="term" value="P:immune system process"/>
    <property type="evidence" value="ECO:0007669"/>
    <property type="project" value="UniProtKB-KW"/>
</dbReference>
<dbReference type="InterPro" id="IPR036179">
    <property type="entry name" value="Ig-like_dom_sf"/>
</dbReference>
<dbReference type="KEGG" id="onl:112843125"/>
<reference evidence="11" key="1">
    <citation type="submission" date="2012-01" db="EMBL/GenBank/DDBJ databases">
        <title>The Genome Sequence of Oreochromis niloticus (Nile Tilapia).</title>
        <authorList>
            <consortium name="Broad Institute Genome Assembly Team"/>
            <consortium name="Broad Institute Sequencing Platform"/>
            <person name="Di Palma F."/>
            <person name="Johnson J."/>
            <person name="Lander E.S."/>
            <person name="Lindblad-Toh K."/>
        </authorList>
    </citation>
    <scope>NUCLEOTIDE SEQUENCE [LARGE SCALE GENOMIC DNA]</scope>
</reference>
<keyword evidence="4" id="KW-0391">Immunity</keyword>
<organism evidence="10 11">
    <name type="scientific">Oreochromis niloticus</name>
    <name type="common">Nile tilapia</name>
    <name type="synonym">Tilapia nilotica</name>
    <dbReference type="NCBI Taxonomy" id="8128"/>
    <lineage>
        <taxon>Eukaryota</taxon>
        <taxon>Metazoa</taxon>
        <taxon>Chordata</taxon>
        <taxon>Craniata</taxon>
        <taxon>Vertebrata</taxon>
        <taxon>Euteleostomi</taxon>
        <taxon>Actinopterygii</taxon>
        <taxon>Neopterygii</taxon>
        <taxon>Teleostei</taxon>
        <taxon>Neoteleostei</taxon>
        <taxon>Acanthomorphata</taxon>
        <taxon>Ovalentaria</taxon>
        <taxon>Cichlomorphae</taxon>
        <taxon>Cichliformes</taxon>
        <taxon>Cichlidae</taxon>
        <taxon>African cichlids</taxon>
        <taxon>Pseudocrenilabrinae</taxon>
        <taxon>Oreochromini</taxon>
        <taxon>Oreochromis</taxon>
    </lineage>
</organism>
<dbReference type="InterPro" id="IPR003599">
    <property type="entry name" value="Ig_sub"/>
</dbReference>
<dbReference type="InterPro" id="IPR052051">
    <property type="entry name" value="TCR_complex_component"/>
</dbReference>
<dbReference type="RefSeq" id="XP_025756767.1">
    <property type="nucleotide sequence ID" value="XM_025900982.1"/>
</dbReference>
<gene>
    <name evidence="10" type="primary">LOC112843125</name>
</gene>
<evidence type="ECO:0000256" key="5">
    <source>
        <dbReference type="ARBA" id="ARBA00023136"/>
    </source>
</evidence>
<dbReference type="InterPro" id="IPR007110">
    <property type="entry name" value="Ig-like_dom"/>
</dbReference>
<evidence type="ECO:0000256" key="3">
    <source>
        <dbReference type="ARBA" id="ARBA00022729"/>
    </source>
</evidence>
<dbReference type="PANTHER" id="PTHR19433:SF111">
    <property type="entry name" value="T CELL RECEPTOR ALPHA VARIABLE 4"/>
    <property type="match status" value="1"/>
</dbReference>
<dbReference type="InterPro" id="IPR013106">
    <property type="entry name" value="Ig_V-set"/>
</dbReference>
<protein>
    <submittedName>
        <fullName evidence="10">Uncharacterized LOC112843125</fullName>
    </submittedName>
</protein>
<keyword evidence="8" id="KW-1133">Transmembrane helix</keyword>
<feature type="domain" description="Ig-like" evidence="9">
    <location>
        <begin position="52"/>
        <end position="173"/>
    </location>
</feature>
<dbReference type="Ensembl" id="ENSONIT00000038108.1">
    <property type="protein sequence ID" value="ENSONIP00000032369.1"/>
    <property type="gene ID" value="ENSONIG00000036833.1"/>
</dbReference>
<dbReference type="Gene3D" id="2.60.40.10">
    <property type="entry name" value="Immunoglobulins"/>
    <property type="match status" value="1"/>
</dbReference>
<evidence type="ECO:0000256" key="8">
    <source>
        <dbReference type="SAM" id="Phobius"/>
    </source>
</evidence>
<keyword evidence="6" id="KW-1015">Disulfide bond</keyword>
<evidence type="ECO:0000256" key="7">
    <source>
        <dbReference type="ARBA" id="ARBA00023180"/>
    </source>
</evidence>